<evidence type="ECO:0000259" key="4">
    <source>
        <dbReference type="SMART" id="SM00062"/>
    </source>
</evidence>
<keyword evidence="3" id="KW-0998">Cell outer membrane</keyword>
<dbReference type="RefSeq" id="WP_116679360.1">
    <property type="nucleotide sequence ID" value="NZ_QEKY01000008.1"/>
</dbReference>
<dbReference type="Gene3D" id="1.10.530.10">
    <property type="match status" value="1"/>
</dbReference>
<dbReference type="Pfam" id="PF01464">
    <property type="entry name" value="SLT"/>
    <property type="match status" value="1"/>
</dbReference>
<dbReference type="CDD" id="cd13403">
    <property type="entry name" value="MLTF-like"/>
    <property type="match status" value="1"/>
</dbReference>
<dbReference type="OrthoDB" id="9815002at2"/>
<dbReference type="EMBL" id="QEKY01000008">
    <property type="protein sequence ID" value="PVZ09861.1"/>
    <property type="molecule type" value="Genomic_DNA"/>
</dbReference>
<dbReference type="Pfam" id="PF00497">
    <property type="entry name" value="SBP_bac_3"/>
    <property type="match status" value="1"/>
</dbReference>
<keyword evidence="2" id="KW-0732">Signal</keyword>
<keyword evidence="6" id="KW-1185">Reference proteome</keyword>
<dbReference type="SUPFAM" id="SSF53955">
    <property type="entry name" value="Lysozyme-like"/>
    <property type="match status" value="1"/>
</dbReference>
<dbReference type="AlphaFoldDB" id="A0A2U1FCD4"/>
<dbReference type="InterPro" id="IPR023346">
    <property type="entry name" value="Lysozyme-like_dom_sf"/>
</dbReference>
<keyword evidence="3" id="KW-0472">Membrane</keyword>
<reference evidence="5 6" key="1">
    <citation type="submission" date="2018-04" db="EMBL/GenBank/DDBJ databases">
        <title>Genomic Encyclopedia of Type Strains, Phase IV (KMG-IV): sequencing the most valuable type-strain genomes for metagenomic binning, comparative biology and taxonomic classification.</title>
        <authorList>
            <person name="Goeker M."/>
        </authorList>
    </citation>
    <scope>NUCLEOTIDE SEQUENCE [LARGE SCALE GENOMIC DNA]</scope>
    <source>
        <strain evidence="5 6">DSM 28520</strain>
    </source>
</reference>
<name>A0A2U1FCD4_9PORP</name>
<proteinExistence type="predicted"/>
<accession>A0A2U1FCD4</accession>
<dbReference type="InterPro" id="IPR001638">
    <property type="entry name" value="Solute-binding_3/MltF_N"/>
</dbReference>
<dbReference type="SMART" id="SM00062">
    <property type="entry name" value="PBPb"/>
    <property type="match status" value="1"/>
</dbReference>
<dbReference type="GO" id="GO:0009279">
    <property type="term" value="C:cell outer membrane"/>
    <property type="evidence" value="ECO:0007669"/>
    <property type="project" value="UniProtKB-SubCell"/>
</dbReference>
<evidence type="ECO:0000256" key="1">
    <source>
        <dbReference type="ARBA" id="ARBA00004339"/>
    </source>
</evidence>
<dbReference type="GeneID" id="94550831"/>
<comment type="caution">
    <text evidence="5">The sequence shown here is derived from an EMBL/GenBank/DDBJ whole genome shotgun (WGS) entry which is preliminary data.</text>
</comment>
<sequence>MRFIISLPQRSPARGLLFALATLMLLLATGCYHSPYKSKARAPIPCDSSVVSALINKDSLRVATVSSSTSYFIYKDEQLGYEYELAKLLAKTLGKAMKVVVAPNTAALFQMLDSALVDLVITPQAVTVSAQKHYLFCGPEEISGQVLVQRNDKGLQVKSVTDLIGKKVTVMARSRFADRLQHLSKEVGGGIDSVIISDEALSAEDLIGKVVDHSIDYTFADEQIARIARTYYHNIDISVNVGFGQRLRWVVRKDNECLAKWVDKWAEAASHNLAYKKIWRRYFEMGKDELDDLTGPQRPRIDMPPGRISKYDLAFSILSKHHSFGYPWQLLAAIAYHESRFNHGASAWSGARGLMGIMPRTGQRHGATVDQLMDPEVSIRVAIFCLKAFRAEFPDIADEEERLCFTLAAYNAGPGHIADARRLAAKHGKNPNVWENNVETYVKLKKEPQYYNDPVCKHGYLRGTETVRYVRNVLDTYKKYLPIKNKNF</sequence>
<dbReference type="CDD" id="cd01009">
    <property type="entry name" value="PBP2_YfhD_N"/>
    <property type="match status" value="1"/>
</dbReference>
<organism evidence="5 6">
    <name type="scientific">Porphyromonas loveana</name>
    <dbReference type="NCBI Taxonomy" id="1884669"/>
    <lineage>
        <taxon>Bacteria</taxon>
        <taxon>Pseudomonadati</taxon>
        <taxon>Bacteroidota</taxon>
        <taxon>Bacteroidia</taxon>
        <taxon>Bacteroidales</taxon>
        <taxon>Porphyromonadaceae</taxon>
        <taxon>Porphyromonas</taxon>
    </lineage>
</organism>
<dbReference type="SUPFAM" id="SSF53850">
    <property type="entry name" value="Periplasmic binding protein-like II"/>
    <property type="match status" value="1"/>
</dbReference>
<dbReference type="Gene3D" id="3.40.190.10">
    <property type="entry name" value="Periplasmic binding protein-like II"/>
    <property type="match status" value="2"/>
</dbReference>
<comment type="subcellular location">
    <subcellularLocation>
        <location evidence="1">Cell outer membrane</location>
        <topology evidence="1">Peripheral membrane protein</topology>
    </subcellularLocation>
</comment>
<evidence type="ECO:0000256" key="2">
    <source>
        <dbReference type="ARBA" id="ARBA00022729"/>
    </source>
</evidence>
<dbReference type="InterPro" id="IPR008258">
    <property type="entry name" value="Transglycosylase_SLT_dom_1"/>
</dbReference>
<evidence type="ECO:0000256" key="3">
    <source>
        <dbReference type="ARBA" id="ARBA00023237"/>
    </source>
</evidence>
<dbReference type="Proteomes" id="UP000245462">
    <property type="component" value="Unassembled WGS sequence"/>
</dbReference>
<evidence type="ECO:0000313" key="5">
    <source>
        <dbReference type="EMBL" id="PVZ09861.1"/>
    </source>
</evidence>
<gene>
    <name evidence="5" type="ORF">C7382_10850</name>
</gene>
<dbReference type="PANTHER" id="PTHR35936">
    <property type="entry name" value="MEMBRANE-BOUND LYTIC MUREIN TRANSGLYCOSYLASE F"/>
    <property type="match status" value="1"/>
</dbReference>
<evidence type="ECO:0000313" key="6">
    <source>
        <dbReference type="Proteomes" id="UP000245462"/>
    </source>
</evidence>
<dbReference type="PROSITE" id="PS51257">
    <property type="entry name" value="PROKAR_LIPOPROTEIN"/>
    <property type="match status" value="1"/>
</dbReference>
<feature type="domain" description="Solute-binding protein family 3/N-terminal" evidence="4">
    <location>
        <begin position="59"/>
        <end position="286"/>
    </location>
</feature>
<protein>
    <submittedName>
        <fullName evidence="5">Membrane-bound lytic murein transglycosylase F</fullName>
    </submittedName>
</protein>